<dbReference type="Pfam" id="PF13692">
    <property type="entry name" value="Glyco_trans_1_4"/>
    <property type="match status" value="1"/>
</dbReference>
<keyword evidence="2" id="KW-1185">Reference proteome</keyword>
<name>A0ABP8Q236_9GAMM</name>
<comment type="caution">
    <text evidence="1">The sequence shown here is derived from an EMBL/GenBank/DDBJ whole genome shotgun (WGS) entry which is preliminary data.</text>
</comment>
<gene>
    <name evidence="1" type="ORF">GCM10023095_11390</name>
</gene>
<accession>A0ABP8Q236</accession>
<evidence type="ECO:0008006" key="3">
    <source>
        <dbReference type="Google" id="ProtNLM"/>
    </source>
</evidence>
<dbReference type="Proteomes" id="UP001501321">
    <property type="component" value="Unassembled WGS sequence"/>
</dbReference>
<proteinExistence type="predicted"/>
<evidence type="ECO:0000313" key="1">
    <source>
        <dbReference type="EMBL" id="GAA4496422.1"/>
    </source>
</evidence>
<dbReference type="EMBL" id="BAABFC010000009">
    <property type="protein sequence ID" value="GAA4496422.1"/>
    <property type="molecule type" value="Genomic_DNA"/>
</dbReference>
<dbReference type="RefSeq" id="WP_345010939.1">
    <property type="nucleotide sequence ID" value="NZ_BAABFC010000009.1"/>
</dbReference>
<evidence type="ECO:0000313" key="2">
    <source>
        <dbReference type="Proteomes" id="UP001501321"/>
    </source>
</evidence>
<dbReference type="PANTHER" id="PTHR12526:SF630">
    <property type="entry name" value="GLYCOSYLTRANSFERASE"/>
    <property type="match status" value="1"/>
</dbReference>
<protein>
    <recommendedName>
        <fullName evidence="3">Glycosyltransferase</fullName>
    </recommendedName>
</protein>
<organism evidence="1 2">
    <name type="scientific">Pseudaeromonas paramecii</name>
    <dbReference type="NCBI Taxonomy" id="2138166"/>
    <lineage>
        <taxon>Bacteria</taxon>
        <taxon>Pseudomonadati</taxon>
        <taxon>Pseudomonadota</taxon>
        <taxon>Gammaproteobacteria</taxon>
        <taxon>Aeromonadales</taxon>
        <taxon>Aeromonadaceae</taxon>
        <taxon>Pseudaeromonas</taxon>
    </lineage>
</organism>
<sequence length="406" mass="45936">MKVAHISTYDYGGAGSAALLLDQYCKSQGFDSTLYVKEVARESTSVRLTRRWNWGADFARKCLAKLTRLFVDKNFLFYGLFDRYFELPDEVWIDKLKDKDVIFIYWISTFTTLTQLARVLSSFPTKVVYVVNFDMAHMTGGCHYSFGCAQFSTGCQSCPNVFLPVFRHLIQRGNMDKTIAVSSLKARTLSFTPFVQAQANQSSVKFIANYLFNLPVSISEFRPVVSAHNRTIFIGAYAPEDKRKGFDLLCRVLLSVSESQDDDTDNMPITLLFPLGTHVPSYITDRYLIEFYPYAKNNVDLNAVYNRASLFLNTSLDDSGPVMVLQAMLAGLPVVSHRIGYAADMVRDDENGILVDYLDVDGFADGVLRILAKWNVNSELRKRIHNDACAFSSSLPKFSDYIIDEQ</sequence>
<dbReference type="SUPFAM" id="SSF53756">
    <property type="entry name" value="UDP-Glycosyltransferase/glycogen phosphorylase"/>
    <property type="match status" value="1"/>
</dbReference>
<reference evidence="2" key="1">
    <citation type="journal article" date="2019" name="Int. J. Syst. Evol. Microbiol.">
        <title>The Global Catalogue of Microorganisms (GCM) 10K type strain sequencing project: providing services to taxonomists for standard genome sequencing and annotation.</title>
        <authorList>
            <consortium name="The Broad Institute Genomics Platform"/>
            <consortium name="The Broad Institute Genome Sequencing Center for Infectious Disease"/>
            <person name="Wu L."/>
            <person name="Ma J."/>
        </authorList>
    </citation>
    <scope>NUCLEOTIDE SEQUENCE [LARGE SCALE GENOMIC DNA]</scope>
    <source>
        <strain evidence="2">JCM 32226</strain>
    </source>
</reference>
<dbReference type="Gene3D" id="3.40.50.2000">
    <property type="entry name" value="Glycogen Phosphorylase B"/>
    <property type="match status" value="1"/>
</dbReference>
<dbReference type="PANTHER" id="PTHR12526">
    <property type="entry name" value="GLYCOSYLTRANSFERASE"/>
    <property type="match status" value="1"/>
</dbReference>